<accession>A0A9N8V524</accession>
<dbReference type="AlphaFoldDB" id="A0A9N8V524"/>
<keyword evidence="3" id="KW-1185">Reference proteome</keyword>
<keyword evidence="1" id="KW-0175">Coiled coil</keyword>
<evidence type="ECO:0000313" key="2">
    <source>
        <dbReference type="EMBL" id="CAG8443143.1"/>
    </source>
</evidence>
<gene>
    <name evidence="2" type="ORF">FMOSSE_LOCUS972</name>
</gene>
<feature type="coiled-coil region" evidence="1">
    <location>
        <begin position="4"/>
        <end position="31"/>
    </location>
</feature>
<evidence type="ECO:0000256" key="1">
    <source>
        <dbReference type="SAM" id="Coils"/>
    </source>
</evidence>
<comment type="caution">
    <text evidence="2">The sequence shown here is derived from an EMBL/GenBank/DDBJ whole genome shotgun (WGS) entry which is preliminary data.</text>
</comment>
<organism evidence="2 3">
    <name type="scientific">Funneliformis mosseae</name>
    <name type="common">Endomycorrhizal fungus</name>
    <name type="synonym">Glomus mosseae</name>
    <dbReference type="NCBI Taxonomy" id="27381"/>
    <lineage>
        <taxon>Eukaryota</taxon>
        <taxon>Fungi</taxon>
        <taxon>Fungi incertae sedis</taxon>
        <taxon>Mucoromycota</taxon>
        <taxon>Glomeromycotina</taxon>
        <taxon>Glomeromycetes</taxon>
        <taxon>Glomerales</taxon>
        <taxon>Glomeraceae</taxon>
        <taxon>Funneliformis</taxon>
    </lineage>
</organism>
<protein>
    <submittedName>
        <fullName evidence="2">12260_t:CDS:1</fullName>
    </submittedName>
</protein>
<reference evidence="2" key="1">
    <citation type="submission" date="2021-06" db="EMBL/GenBank/DDBJ databases">
        <authorList>
            <person name="Kallberg Y."/>
            <person name="Tangrot J."/>
            <person name="Rosling A."/>
        </authorList>
    </citation>
    <scope>NUCLEOTIDE SEQUENCE</scope>
    <source>
        <strain evidence="2">87-6 pot B 2015</strain>
    </source>
</reference>
<sequence>MVTIEDIKQELAKAHKEFNEAKAELKGIQEGRVEKAGERCLKVYSTGEIATGETNYSTTDR</sequence>
<proteinExistence type="predicted"/>
<name>A0A9N8V524_FUNMO</name>
<evidence type="ECO:0000313" key="3">
    <source>
        <dbReference type="Proteomes" id="UP000789375"/>
    </source>
</evidence>
<dbReference type="EMBL" id="CAJVPP010000105">
    <property type="protein sequence ID" value="CAG8443143.1"/>
    <property type="molecule type" value="Genomic_DNA"/>
</dbReference>
<dbReference type="Proteomes" id="UP000789375">
    <property type="component" value="Unassembled WGS sequence"/>
</dbReference>